<accession>A0A2T0RRJ9</accession>
<evidence type="ECO:0000313" key="2">
    <source>
        <dbReference type="Proteomes" id="UP000239480"/>
    </source>
</evidence>
<keyword evidence="2" id="KW-1185">Reference proteome</keyword>
<gene>
    <name evidence="1" type="ORF">CLV78_104222</name>
</gene>
<proteinExistence type="predicted"/>
<dbReference type="AlphaFoldDB" id="A0A2T0RRJ9"/>
<comment type="caution">
    <text evidence="1">The sequence shown here is derived from an EMBL/GenBank/DDBJ whole genome shotgun (WGS) entry which is preliminary data.</text>
</comment>
<organism evidence="1 2">
    <name type="scientific">Aliiruegeria haliotis</name>
    <dbReference type="NCBI Taxonomy" id="1280846"/>
    <lineage>
        <taxon>Bacteria</taxon>
        <taxon>Pseudomonadati</taxon>
        <taxon>Pseudomonadota</taxon>
        <taxon>Alphaproteobacteria</taxon>
        <taxon>Rhodobacterales</taxon>
        <taxon>Roseobacteraceae</taxon>
        <taxon>Aliiruegeria</taxon>
    </lineage>
</organism>
<reference evidence="1 2" key="1">
    <citation type="submission" date="2018-03" db="EMBL/GenBank/DDBJ databases">
        <title>Genomic Encyclopedia of Archaeal and Bacterial Type Strains, Phase II (KMG-II): from individual species to whole genera.</title>
        <authorList>
            <person name="Goeker M."/>
        </authorList>
    </citation>
    <scope>NUCLEOTIDE SEQUENCE [LARGE SCALE GENOMIC DNA]</scope>
    <source>
        <strain evidence="1 2">DSM 29328</strain>
    </source>
</reference>
<dbReference type="Proteomes" id="UP000239480">
    <property type="component" value="Unassembled WGS sequence"/>
</dbReference>
<evidence type="ECO:0000313" key="1">
    <source>
        <dbReference type="EMBL" id="PRY23730.1"/>
    </source>
</evidence>
<sequence length="82" mass="8858">MVSLRTPLATFPRLPSVAMAEPNANLLLQLIRENGCKMTMAEADVLLPRHGFSMSLTRDIVRDMAESGLVAADGFAGIELSK</sequence>
<protein>
    <submittedName>
        <fullName evidence="1">Uncharacterized protein</fullName>
    </submittedName>
</protein>
<dbReference type="EMBL" id="PVTD01000004">
    <property type="protein sequence ID" value="PRY23730.1"/>
    <property type="molecule type" value="Genomic_DNA"/>
</dbReference>
<name>A0A2T0RRJ9_9RHOB</name>